<gene>
    <name evidence="2" type="ORF">AYI68_g2667</name>
</gene>
<dbReference type="Pfam" id="PF12243">
    <property type="entry name" value="CTK3"/>
    <property type="match status" value="1"/>
</dbReference>
<organism evidence="2 3">
    <name type="scientific">Smittium mucronatum</name>
    <dbReference type="NCBI Taxonomy" id="133383"/>
    <lineage>
        <taxon>Eukaryota</taxon>
        <taxon>Fungi</taxon>
        <taxon>Fungi incertae sedis</taxon>
        <taxon>Zoopagomycota</taxon>
        <taxon>Kickxellomycotina</taxon>
        <taxon>Harpellomycetes</taxon>
        <taxon>Harpellales</taxon>
        <taxon>Legeriomycetaceae</taxon>
        <taxon>Smittium</taxon>
    </lineage>
</organism>
<dbReference type="GO" id="GO:0070692">
    <property type="term" value="C:CTDK-1 complex"/>
    <property type="evidence" value="ECO:0007669"/>
    <property type="project" value="InterPro"/>
</dbReference>
<evidence type="ECO:0000259" key="1">
    <source>
        <dbReference type="PROSITE" id="PS51391"/>
    </source>
</evidence>
<sequence>MDPFEARLEFIGMLQHISSSHQTIERISHFAISNEQCAENLGDCIVEQSSELAINLRPNLVYVIDAICDKAIKQQQAQHPHFDHTT</sequence>
<dbReference type="GO" id="GO:0016301">
    <property type="term" value="F:kinase activity"/>
    <property type="evidence" value="ECO:0007669"/>
    <property type="project" value="UniProtKB-KW"/>
</dbReference>
<dbReference type="PANTHER" id="PTHR28291:SF1">
    <property type="entry name" value="CTD KINASE SUBUNIT GAMMA"/>
    <property type="match status" value="1"/>
</dbReference>
<dbReference type="EMBL" id="LSSL01001017">
    <property type="protein sequence ID" value="OLY83196.1"/>
    <property type="molecule type" value="Genomic_DNA"/>
</dbReference>
<dbReference type="GO" id="GO:0045943">
    <property type="term" value="P:positive regulation of transcription by RNA polymerase I"/>
    <property type="evidence" value="ECO:0007669"/>
    <property type="project" value="TreeGrafter"/>
</dbReference>
<dbReference type="OrthoDB" id="21266at2759"/>
<dbReference type="Proteomes" id="UP000187455">
    <property type="component" value="Unassembled WGS sequence"/>
</dbReference>
<comment type="caution">
    <text evidence="2">The sequence shown here is derived from an EMBL/GenBank/DDBJ whole genome shotgun (WGS) entry which is preliminary data.</text>
</comment>
<name>A0A1R0H234_9FUNG</name>
<dbReference type="PANTHER" id="PTHR28291">
    <property type="entry name" value="CTD KINASE SUBUNIT GAMMA"/>
    <property type="match status" value="1"/>
</dbReference>
<dbReference type="STRING" id="133383.A0A1R0H234"/>
<proteinExistence type="predicted"/>
<dbReference type="InterPro" id="IPR042326">
    <property type="entry name" value="Ctk3"/>
</dbReference>
<dbReference type="Gene3D" id="1.25.40.90">
    <property type="match status" value="1"/>
</dbReference>
<dbReference type="GO" id="GO:0032786">
    <property type="term" value="P:positive regulation of DNA-templated transcription, elongation"/>
    <property type="evidence" value="ECO:0007669"/>
    <property type="project" value="InterPro"/>
</dbReference>
<evidence type="ECO:0000313" key="2">
    <source>
        <dbReference type="EMBL" id="OLY83196.1"/>
    </source>
</evidence>
<dbReference type="AlphaFoldDB" id="A0A1R0H234"/>
<reference evidence="2 3" key="1">
    <citation type="journal article" date="2016" name="Mol. Biol. Evol.">
        <title>Genome-Wide Survey of Gut Fungi (Harpellales) Reveals the First Horizontally Transferred Ubiquitin Gene from a Mosquito Host.</title>
        <authorList>
            <person name="Wang Y."/>
            <person name="White M.M."/>
            <person name="Kvist S."/>
            <person name="Moncalvo J.M."/>
        </authorList>
    </citation>
    <scope>NUCLEOTIDE SEQUENCE [LARGE SCALE GENOMIC DNA]</scope>
    <source>
        <strain evidence="2 3">ALG-7-W6</strain>
    </source>
</reference>
<feature type="non-terminal residue" evidence="2">
    <location>
        <position position="86"/>
    </location>
</feature>
<dbReference type="PROSITE" id="PS51391">
    <property type="entry name" value="CID"/>
    <property type="match status" value="1"/>
</dbReference>
<dbReference type="InterPro" id="IPR008942">
    <property type="entry name" value="ENTH_VHS"/>
</dbReference>
<keyword evidence="3" id="KW-1185">Reference proteome</keyword>
<accession>A0A1R0H234</accession>
<evidence type="ECO:0000313" key="3">
    <source>
        <dbReference type="Proteomes" id="UP000187455"/>
    </source>
</evidence>
<protein>
    <submittedName>
        <fullName evidence="2">CTD kinase subunit gamma</fullName>
    </submittedName>
</protein>
<dbReference type="InterPro" id="IPR024638">
    <property type="entry name" value="Ctk3_N"/>
</dbReference>
<feature type="domain" description="CID" evidence="1">
    <location>
        <begin position="2"/>
        <end position="86"/>
    </location>
</feature>
<keyword evidence="2" id="KW-0808">Transferase</keyword>
<dbReference type="InterPro" id="IPR006569">
    <property type="entry name" value="CID_dom"/>
</dbReference>
<keyword evidence="2" id="KW-0418">Kinase</keyword>